<dbReference type="RefSeq" id="XP_009846509.1">
    <property type="nucleotide sequence ID" value="XM_009848207.1"/>
</dbReference>
<dbReference type="InterPro" id="IPR036770">
    <property type="entry name" value="Ankyrin_rpt-contain_sf"/>
</dbReference>
<protein>
    <submittedName>
        <fullName evidence="2">Uncharacterized protein</fullName>
    </submittedName>
</protein>
<dbReference type="Gene3D" id="1.25.40.20">
    <property type="entry name" value="Ankyrin repeat-containing domain"/>
    <property type="match status" value="1"/>
</dbReference>
<dbReference type="PROSITE" id="PS50297">
    <property type="entry name" value="ANK_REP_REGION"/>
    <property type="match status" value="1"/>
</dbReference>
<name>W4FAQ6_APHAT</name>
<gene>
    <name evidence="2" type="ORF">H257_19058</name>
</gene>
<keyword evidence="1" id="KW-0040">ANK repeat</keyword>
<dbReference type="GeneID" id="20821054"/>
<dbReference type="VEuPathDB" id="FungiDB:H257_19058"/>
<accession>W4FAQ6</accession>
<evidence type="ECO:0000313" key="2">
    <source>
        <dbReference type="EMBL" id="ETV64009.1"/>
    </source>
</evidence>
<evidence type="ECO:0000256" key="1">
    <source>
        <dbReference type="PROSITE-ProRule" id="PRU00023"/>
    </source>
</evidence>
<dbReference type="SUPFAM" id="SSF48403">
    <property type="entry name" value="Ankyrin repeat"/>
    <property type="match status" value="1"/>
</dbReference>
<dbReference type="PROSITE" id="PS50088">
    <property type="entry name" value="ANK_REPEAT"/>
    <property type="match status" value="1"/>
</dbReference>
<sequence>MDILLTLLDGIDDINRVGSNGETALLTAAKGGVLDALGTAPLSIACEDGHLEMVRLLLDYNNSAKAINTQET</sequence>
<feature type="non-terminal residue" evidence="2">
    <location>
        <position position="72"/>
    </location>
</feature>
<dbReference type="InterPro" id="IPR002110">
    <property type="entry name" value="Ankyrin_rpt"/>
</dbReference>
<dbReference type="Pfam" id="PF00023">
    <property type="entry name" value="Ank"/>
    <property type="match status" value="1"/>
</dbReference>
<organism evidence="2">
    <name type="scientific">Aphanomyces astaci</name>
    <name type="common">Crayfish plague agent</name>
    <dbReference type="NCBI Taxonomy" id="112090"/>
    <lineage>
        <taxon>Eukaryota</taxon>
        <taxon>Sar</taxon>
        <taxon>Stramenopiles</taxon>
        <taxon>Oomycota</taxon>
        <taxon>Saprolegniomycetes</taxon>
        <taxon>Saprolegniales</taxon>
        <taxon>Verrucalvaceae</taxon>
        <taxon>Aphanomyces</taxon>
    </lineage>
</organism>
<dbReference type="AlphaFoldDB" id="W4FAQ6"/>
<feature type="repeat" description="ANK" evidence="1">
    <location>
        <begin position="37"/>
        <end position="69"/>
    </location>
</feature>
<proteinExistence type="predicted"/>
<reference evidence="2" key="1">
    <citation type="submission" date="2013-12" db="EMBL/GenBank/DDBJ databases">
        <title>The Genome Sequence of Aphanomyces astaci APO3.</title>
        <authorList>
            <consortium name="The Broad Institute Genomics Platform"/>
            <person name="Russ C."/>
            <person name="Tyler B."/>
            <person name="van West P."/>
            <person name="Dieguez-Uribeondo J."/>
            <person name="Young S.K."/>
            <person name="Zeng Q."/>
            <person name="Gargeya S."/>
            <person name="Fitzgerald M."/>
            <person name="Abouelleil A."/>
            <person name="Alvarado L."/>
            <person name="Chapman S.B."/>
            <person name="Gainer-Dewar J."/>
            <person name="Goldberg J."/>
            <person name="Griggs A."/>
            <person name="Gujja S."/>
            <person name="Hansen M."/>
            <person name="Howarth C."/>
            <person name="Imamovic A."/>
            <person name="Ireland A."/>
            <person name="Larimer J."/>
            <person name="McCowan C."/>
            <person name="Murphy C."/>
            <person name="Pearson M."/>
            <person name="Poon T.W."/>
            <person name="Priest M."/>
            <person name="Roberts A."/>
            <person name="Saif S."/>
            <person name="Shea T."/>
            <person name="Sykes S."/>
            <person name="Wortman J."/>
            <person name="Nusbaum C."/>
            <person name="Birren B."/>
        </authorList>
    </citation>
    <scope>NUCLEOTIDE SEQUENCE [LARGE SCALE GENOMIC DNA]</scope>
    <source>
        <strain evidence="2">APO3</strain>
    </source>
</reference>
<dbReference type="EMBL" id="KI913440">
    <property type="protein sequence ID" value="ETV64009.1"/>
    <property type="molecule type" value="Genomic_DNA"/>
</dbReference>
<dbReference type="OrthoDB" id="194358at2759"/>